<protein>
    <recommendedName>
        <fullName evidence="2">Dockerin domain-containing protein</fullName>
    </recommendedName>
</protein>
<dbReference type="InterPro" id="IPR002105">
    <property type="entry name" value="Dockerin_1_rpt"/>
</dbReference>
<dbReference type="Pfam" id="PF10633">
    <property type="entry name" value="NPCBM_assoc"/>
    <property type="match status" value="1"/>
</dbReference>
<dbReference type="InterPro" id="IPR036439">
    <property type="entry name" value="Dockerin_dom_sf"/>
</dbReference>
<evidence type="ECO:0000313" key="3">
    <source>
        <dbReference type="EMBL" id="OGY25816.1"/>
    </source>
</evidence>
<name>A0A1G1WDP2_9BACT</name>
<proteinExistence type="predicted"/>
<dbReference type="Gene3D" id="2.60.40.10">
    <property type="entry name" value="Immunoglobulins"/>
    <property type="match status" value="1"/>
</dbReference>
<feature type="domain" description="Dockerin" evidence="2">
    <location>
        <begin position="750"/>
        <end position="804"/>
    </location>
</feature>
<dbReference type="STRING" id="1802597.A2Z24_00440"/>
<keyword evidence="1" id="KW-0472">Membrane</keyword>
<dbReference type="AlphaFoldDB" id="A0A1G1WDP2"/>
<dbReference type="Pfam" id="PF00404">
    <property type="entry name" value="Dockerin_1"/>
    <property type="match status" value="1"/>
</dbReference>
<dbReference type="EMBL" id="MHCT01000020">
    <property type="protein sequence ID" value="OGY25816.1"/>
    <property type="molecule type" value="Genomic_DNA"/>
</dbReference>
<dbReference type="InterPro" id="IPR016134">
    <property type="entry name" value="Dockerin_dom"/>
</dbReference>
<dbReference type="SUPFAM" id="SSF55486">
    <property type="entry name" value="Metalloproteases ('zincins'), catalytic domain"/>
    <property type="match status" value="1"/>
</dbReference>
<dbReference type="CDD" id="cd14256">
    <property type="entry name" value="Dockerin_I"/>
    <property type="match status" value="1"/>
</dbReference>
<dbReference type="GO" id="GO:0004553">
    <property type="term" value="F:hydrolase activity, hydrolyzing O-glycosyl compounds"/>
    <property type="evidence" value="ECO:0007669"/>
    <property type="project" value="InterPro"/>
</dbReference>
<evidence type="ECO:0000313" key="4">
    <source>
        <dbReference type="Proteomes" id="UP000177588"/>
    </source>
</evidence>
<dbReference type="InterPro" id="IPR018905">
    <property type="entry name" value="A-galactase_NEW3"/>
</dbReference>
<organism evidence="3 4">
    <name type="scientific">Candidatus Woykebacteria bacterium RBG_16_44_10</name>
    <dbReference type="NCBI Taxonomy" id="1802597"/>
    <lineage>
        <taxon>Bacteria</taxon>
        <taxon>Candidatus Woykeibacteriota</taxon>
    </lineage>
</organism>
<dbReference type="Gene3D" id="1.10.1330.10">
    <property type="entry name" value="Dockerin domain"/>
    <property type="match status" value="1"/>
</dbReference>
<dbReference type="PANTHER" id="PTHR41775">
    <property type="entry name" value="SECRETED PROTEIN-RELATED"/>
    <property type="match status" value="1"/>
</dbReference>
<evidence type="ECO:0000259" key="2">
    <source>
        <dbReference type="PROSITE" id="PS51766"/>
    </source>
</evidence>
<accession>A0A1G1WDP2</accession>
<keyword evidence="1" id="KW-1133">Transmembrane helix</keyword>
<keyword evidence="1" id="KW-0812">Transmembrane</keyword>
<dbReference type="SUPFAM" id="SSF63446">
    <property type="entry name" value="Type I dockerin domain"/>
    <property type="match status" value="1"/>
</dbReference>
<dbReference type="PANTHER" id="PTHR41775:SF1">
    <property type="entry name" value="PEPTIDASE M6-LIKE DOMAIN-CONTAINING PROTEIN"/>
    <property type="match status" value="1"/>
</dbReference>
<evidence type="ECO:0000256" key="1">
    <source>
        <dbReference type="SAM" id="Phobius"/>
    </source>
</evidence>
<sequence length="804" mass="85979">MKPADLLKQYREHINPPYSHRDIISVFGTLFLLLAIPLTTIFTTQGGERVGGSQLAVKAQTVSELDAVRNESFKLLKLNDQLVKAIPGQKGKILEEMASVANSRKARMESLLEKNPKEVLKASFPKEIVASFPAEIQKNLEQPVTVSGDLEVLATDDFAKKQSKTQYFLNSDKERFSLYPTKKLAVAKSGTKVEISGIKIDNKIIFEGTPSQDFKVLGTLTDTLGEQKTVVILVNFQNDTSQPFTTATAQDVTFTGTDSVSSYYLDASYNKTWLTGDAYGWYTMAINKTCDYGDIEAAAIDAADPFVNFQNYSRIILAFPGSSCGWAGLGTIGKWAVSTDDGVVQSSISWIIASYFGLFVVGHEFGHNLGVYHANALDCGSVTLGDSCTDVEYGDIYDIMGGYNPGHHNAAHKQALNWFEPSNVVTATDSTVYWLEPLETATSGPKVIKVPRNANQAFYVEYRQAIGKDAIFSGDSDLLDGVLIHLVTTNFEEEETWLLDASPNDAGWHGPAFTVDHFYLYDPVTNITITPSLEMGGLMYVEIDLGDTVCERANPLVTIDPTSVLKAPGETATFSVSVTNNDTSPCGSSAFTITRAVPDGWSASLAASELTISPGATSSTTLSVTSSVAAPEGFYDITVTAANKTFPVYNSSDTTSYEVDTQAPATVDIKADSSDGPITIAYNTATTLSWSSSNATSCSASGVWSGTKATSGSQSSGSLTVSSTFTLTCSGLGGSASDSVTVNVSDQGAPLGKLGDLNGDGLVNIRDASILVSRWNSADATADLNHDGMVNIRDASILVSRWGS</sequence>
<dbReference type="Proteomes" id="UP000177588">
    <property type="component" value="Unassembled WGS sequence"/>
</dbReference>
<feature type="transmembrane region" description="Helical" evidence="1">
    <location>
        <begin position="21"/>
        <end position="42"/>
    </location>
</feature>
<gene>
    <name evidence="3" type="ORF">A2Z24_00440</name>
</gene>
<comment type="caution">
    <text evidence="3">The sequence shown here is derived from an EMBL/GenBank/DDBJ whole genome shotgun (WGS) entry which is preliminary data.</text>
</comment>
<dbReference type="PROSITE" id="PS51766">
    <property type="entry name" value="DOCKERIN"/>
    <property type="match status" value="1"/>
</dbReference>
<reference evidence="3 4" key="1">
    <citation type="journal article" date="2016" name="Nat. Commun.">
        <title>Thousands of microbial genomes shed light on interconnected biogeochemical processes in an aquifer system.</title>
        <authorList>
            <person name="Anantharaman K."/>
            <person name="Brown C.T."/>
            <person name="Hug L.A."/>
            <person name="Sharon I."/>
            <person name="Castelle C.J."/>
            <person name="Probst A.J."/>
            <person name="Thomas B.C."/>
            <person name="Singh A."/>
            <person name="Wilkins M.J."/>
            <person name="Karaoz U."/>
            <person name="Brodie E.L."/>
            <person name="Williams K.H."/>
            <person name="Hubbard S.S."/>
            <person name="Banfield J.F."/>
        </authorList>
    </citation>
    <scope>NUCLEOTIDE SEQUENCE [LARGE SCALE GENOMIC DNA]</scope>
</reference>
<dbReference type="InterPro" id="IPR013783">
    <property type="entry name" value="Ig-like_fold"/>
</dbReference>
<dbReference type="GO" id="GO:0000272">
    <property type="term" value="P:polysaccharide catabolic process"/>
    <property type="evidence" value="ECO:0007669"/>
    <property type="project" value="InterPro"/>
</dbReference>